<reference evidence="4 6" key="3">
    <citation type="journal article" date="2019" name="Sci. Rep.">
        <title>A multi-omics analysis of the grapevine pathogen Lasiodiplodia theobromae reveals that temperature affects the expression of virulence- and pathogenicity-related genes.</title>
        <authorList>
            <person name="Felix C."/>
            <person name="Meneses R."/>
            <person name="Goncalves M.F.M."/>
            <person name="Tilleman L."/>
            <person name="Duarte A.S."/>
            <person name="Jorrin-Novo J.V."/>
            <person name="Van de Peer Y."/>
            <person name="Deforce D."/>
            <person name="Van Nieuwerburgh F."/>
            <person name="Esteves A.C."/>
            <person name="Alves A."/>
        </authorList>
    </citation>
    <scope>NUCLEOTIDE SEQUENCE [LARGE SCALE GENOMIC DNA]</scope>
    <source>
        <strain evidence="4 6">LA-SOL3</strain>
    </source>
</reference>
<evidence type="ECO:0000256" key="2">
    <source>
        <dbReference type="SAM" id="MobiDB-lite"/>
    </source>
</evidence>
<dbReference type="FunFam" id="4.10.240.10:FF:000012">
    <property type="entry name" value="C6 transcription factor"/>
    <property type="match status" value="1"/>
</dbReference>
<dbReference type="Gene3D" id="4.10.240.10">
    <property type="entry name" value="Zn(2)-C6 fungal-type DNA-binding domain"/>
    <property type="match status" value="1"/>
</dbReference>
<gene>
    <name evidence="4" type="primary">ARO80_0</name>
    <name evidence="5" type="ORF">BFW01_g10540</name>
    <name evidence="4" type="ORF">DBV05_g8157</name>
</gene>
<dbReference type="GO" id="GO:0008270">
    <property type="term" value="F:zinc ion binding"/>
    <property type="evidence" value="ECO:0007669"/>
    <property type="project" value="InterPro"/>
</dbReference>
<dbReference type="PANTHER" id="PTHR31644:SF2">
    <property type="entry name" value="TRANSCRIPTIONAL ACTIVATOR ARO80-RELATED"/>
    <property type="match status" value="1"/>
</dbReference>
<feature type="compositionally biased region" description="Polar residues" evidence="2">
    <location>
        <begin position="916"/>
        <end position="928"/>
    </location>
</feature>
<feature type="region of interest" description="Disordered" evidence="2">
    <location>
        <begin position="1"/>
        <end position="33"/>
    </location>
</feature>
<dbReference type="InterPro" id="IPR001138">
    <property type="entry name" value="Zn2Cys6_DnaBD"/>
</dbReference>
<evidence type="ECO:0000313" key="5">
    <source>
        <dbReference type="EMBL" id="KAF9629337.1"/>
    </source>
</evidence>
<dbReference type="EMBL" id="MDYX01000024">
    <property type="protein sequence ID" value="KAF9629337.1"/>
    <property type="molecule type" value="Genomic_DNA"/>
</dbReference>
<feature type="compositionally biased region" description="Polar residues" evidence="2">
    <location>
        <begin position="194"/>
        <end position="237"/>
    </location>
</feature>
<proteinExistence type="predicted"/>
<protein>
    <submittedName>
        <fullName evidence="4">Transcriptional activator ARO80</fullName>
    </submittedName>
</protein>
<comment type="caution">
    <text evidence="4">The sequence shown here is derived from an EMBL/GenBank/DDBJ whole genome shotgun (WGS) entry which is preliminary data.</text>
</comment>
<evidence type="ECO:0000313" key="6">
    <source>
        <dbReference type="Proteomes" id="UP000325902"/>
    </source>
</evidence>
<feature type="compositionally biased region" description="Basic and acidic residues" evidence="2">
    <location>
        <begin position="94"/>
        <end position="111"/>
    </location>
</feature>
<dbReference type="Pfam" id="PF00172">
    <property type="entry name" value="Zn_clus"/>
    <property type="match status" value="1"/>
</dbReference>
<dbReference type="InterPro" id="IPR036864">
    <property type="entry name" value="Zn2-C6_fun-type_DNA-bd_sf"/>
</dbReference>
<reference evidence="5" key="1">
    <citation type="submission" date="2016-08" db="EMBL/GenBank/DDBJ databases">
        <authorList>
            <person name="Yan J."/>
        </authorList>
    </citation>
    <scope>NUCLEOTIDE SEQUENCE</scope>
    <source>
        <strain evidence="5">CSS-01s</strain>
    </source>
</reference>
<feature type="compositionally biased region" description="Polar residues" evidence="2">
    <location>
        <begin position="874"/>
        <end position="891"/>
    </location>
</feature>
<dbReference type="PANTHER" id="PTHR31644">
    <property type="entry name" value="TRANSCRIPTIONAL ACTIVATOR ARO80-RELATED"/>
    <property type="match status" value="1"/>
</dbReference>
<sequence>MSNSTPSHSAQHDSASPPAKSASQQPQHTRTYQACIPCRRRKVRCDLGPVDNPHDPPCVRCRRESKECFFSATRRKRKPQDGGEGLEDEEPADFEVHNGRKRLREDSETPRRPSFVQQPPIQRPLTPGGSVGRLQPLRRPNASQQSSHDDQQQVNNETTAILQSKEVFSGHDALNLLFEAAGRTGDIEHHRSDSTTMHQRTMSTASLSATTPGSQPNLTSPGINGSQPYPSPGTRSTTEPVIDPAIAQGQVQSEVNTQSGFEQAIKAWSRFRFVRAGWFTAREGIAYLDYFYRYLSPLTPIVVPNFEKYESHITLLTEEPMLVVTLLTVSSRYMTLTGPGSSSRPYAIHEKLWSYLQGMIDRMIWGQEQFGGGFCGAGAQQGCDVNPLSRKGLRTLGTVESLMLLTEWHPRALHFPPGDDDDELMAPDEEMMANMANGCLSEAVNDQYRGVGGQRIDNWLEPCWRSDRMCWMLLGNALALAYEIGVFDDKSETDFNEENKHLPPAKVEAYYRRKNHLRELLLIYITQTSGRVGLTSMLPRSQRDKTFLKSPDDRLQDRFSMLKRTGKIIREEAGSSPNTERRINSQEMVLYFWMEIAVIMEKGNQDMFSNRRRTRELIRTQEYKKLLAEFQPILREFRHHLDRYKNIIPKLMHDVLAIEYEYSRVYINSLALQAVVERCVTNTHAAAAAAASDANGMGSLPTGTIPPHMLVRWYGDDRHFIREVIDGCRNVLQIVTKGLEPGGYLKHAPVRTFFRIISVTIILLKTFALGATEDDVALSLGLMEEAVSALRNCIVDDVHVGNRFADMLITLITRIKSRFVRMAGSGSGRGSLQASRATSQSPSLPTASGITSNQQNFNNPMMPPPHPGHGYNNSGANGNNPQWPNYSSSGLSGPASPVASNGRATPNPSHPLWGISTETYDPGSNNVSIMPPPTFGSPYNPQNQLSNNNGGSGGGSGSNNNNNNSNSNQFAGFGSDNGDYGGFGNGGADWLALPLDPLLNSYGADVNSNAYGPDVGGYDLLDVLLNGTENMG</sequence>
<dbReference type="GO" id="GO:0045944">
    <property type="term" value="P:positive regulation of transcription by RNA polymerase II"/>
    <property type="evidence" value="ECO:0007669"/>
    <property type="project" value="TreeGrafter"/>
</dbReference>
<feature type="compositionally biased region" description="Low complexity" evidence="2">
    <location>
        <begin position="14"/>
        <end position="27"/>
    </location>
</feature>
<evidence type="ECO:0000259" key="3">
    <source>
        <dbReference type="PROSITE" id="PS50048"/>
    </source>
</evidence>
<dbReference type="Proteomes" id="UP000325902">
    <property type="component" value="Unassembled WGS sequence"/>
</dbReference>
<feature type="compositionally biased region" description="Polar residues" evidence="2">
    <location>
        <begin position="830"/>
        <end position="852"/>
    </location>
</feature>
<dbReference type="SMART" id="SM00066">
    <property type="entry name" value="GAL4"/>
    <property type="match status" value="1"/>
</dbReference>
<feature type="compositionally biased region" description="Polar residues" evidence="2">
    <location>
        <begin position="898"/>
        <end position="907"/>
    </location>
</feature>
<dbReference type="PROSITE" id="PS50048">
    <property type="entry name" value="ZN2_CY6_FUNGAL_2"/>
    <property type="match status" value="1"/>
</dbReference>
<reference evidence="5" key="2">
    <citation type="journal article" date="2018" name="DNA Res.">
        <title>Comparative genome and transcriptome analyses reveal adaptations to opportunistic infections in woody plant degrading pathogens of Botryosphaeriaceae.</title>
        <authorList>
            <person name="Yan J.Y."/>
            <person name="Zhao W.S."/>
            <person name="Chen Z."/>
            <person name="Xing Q.K."/>
            <person name="Zhang W."/>
            <person name="Chethana K.W.T."/>
            <person name="Xue M.F."/>
            <person name="Xu J.P."/>
            <person name="Phillips A.J.L."/>
            <person name="Wang Y."/>
            <person name="Liu J.H."/>
            <person name="Liu M."/>
            <person name="Zhou Y."/>
            <person name="Jayawardena R.S."/>
            <person name="Manawasinghe I.S."/>
            <person name="Huang J.B."/>
            <person name="Qiao G.H."/>
            <person name="Fu C.Y."/>
            <person name="Guo F.F."/>
            <person name="Dissanayake A.J."/>
            <person name="Peng Y.L."/>
            <person name="Hyde K.D."/>
            <person name="Li X.H."/>
        </authorList>
    </citation>
    <scope>NUCLEOTIDE SEQUENCE</scope>
    <source>
        <strain evidence="5">CSS-01s</strain>
    </source>
</reference>
<dbReference type="OrthoDB" id="2262349at2759"/>
<keyword evidence="1" id="KW-0539">Nucleus</keyword>
<organism evidence="4 6">
    <name type="scientific">Lasiodiplodia theobromae</name>
    <dbReference type="NCBI Taxonomy" id="45133"/>
    <lineage>
        <taxon>Eukaryota</taxon>
        <taxon>Fungi</taxon>
        <taxon>Dikarya</taxon>
        <taxon>Ascomycota</taxon>
        <taxon>Pezizomycotina</taxon>
        <taxon>Dothideomycetes</taxon>
        <taxon>Dothideomycetes incertae sedis</taxon>
        <taxon>Botryosphaeriales</taxon>
        <taxon>Botryosphaeriaceae</taxon>
        <taxon>Lasiodiplodia</taxon>
    </lineage>
</organism>
<keyword evidence="6" id="KW-1185">Reference proteome</keyword>
<dbReference type="GO" id="GO:0009074">
    <property type="term" value="P:aromatic amino acid family catabolic process"/>
    <property type="evidence" value="ECO:0007669"/>
    <property type="project" value="TreeGrafter"/>
</dbReference>
<name>A0A5N5D761_9PEZI</name>
<evidence type="ECO:0000313" key="4">
    <source>
        <dbReference type="EMBL" id="KAB2573180.1"/>
    </source>
</evidence>
<feature type="compositionally biased region" description="Low complexity" evidence="2">
    <location>
        <begin position="958"/>
        <end position="973"/>
    </location>
</feature>
<feature type="domain" description="Zn(2)-C6 fungal-type" evidence="3">
    <location>
        <begin position="34"/>
        <end position="70"/>
    </location>
</feature>
<accession>A0A5N5D761</accession>
<feature type="compositionally biased region" description="Polar residues" evidence="2">
    <location>
        <begin position="1"/>
        <end position="13"/>
    </location>
</feature>
<dbReference type="Proteomes" id="UP000627934">
    <property type="component" value="Unassembled WGS sequence"/>
</dbReference>
<dbReference type="AlphaFoldDB" id="A0A5N5D761"/>
<dbReference type="InterPro" id="IPR052780">
    <property type="entry name" value="AAA_Catabolism_Regulators"/>
</dbReference>
<dbReference type="SUPFAM" id="SSF57701">
    <property type="entry name" value="Zn2/Cys6 DNA-binding domain"/>
    <property type="match status" value="1"/>
</dbReference>
<dbReference type="EMBL" id="VCHE01000063">
    <property type="protein sequence ID" value="KAB2573180.1"/>
    <property type="molecule type" value="Genomic_DNA"/>
</dbReference>
<dbReference type="GO" id="GO:0005634">
    <property type="term" value="C:nucleus"/>
    <property type="evidence" value="ECO:0007669"/>
    <property type="project" value="TreeGrafter"/>
</dbReference>
<feature type="region of interest" description="Disordered" evidence="2">
    <location>
        <begin position="188"/>
        <end position="237"/>
    </location>
</feature>
<dbReference type="PROSITE" id="PS00463">
    <property type="entry name" value="ZN2_CY6_FUNGAL_1"/>
    <property type="match status" value="1"/>
</dbReference>
<dbReference type="CDD" id="cd00067">
    <property type="entry name" value="GAL4"/>
    <property type="match status" value="1"/>
</dbReference>
<feature type="region of interest" description="Disordered" evidence="2">
    <location>
        <begin position="826"/>
        <end position="973"/>
    </location>
</feature>
<evidence type="ECO:0000256" key="1">
    <source>
        <dbReference type="ARBA" id="ARBA00023242"/>
    </source>
</evidence>
<feature type="region of interest" description="Disordered" evidence="2">
    <location>
        <begin position="69"/>
        <end position="154"/>
    </location>
</feature>
<dbReference type="GO" id="GO:0000981">
    <property type="term" value="F:DNA-binding transcription factor activity, RNA polymerase II-specific"/>
    <property type="evidence" value="ECO:0007669"/>
    <property type="project" value="InterPro"/>
</dbReference>
<feature type="compositionally biased region" description="Acidic residues" evidence="2">
    <location>
        <begin position="84"/>
        <end position="93"/>
    </location>
</feature>